<accession>A0AAN6JM60</accession>
<sequence>MASTPHLSAPRQRISSLFPLGKARSNKVWTNPSLAETHSSTQLKARGSASFEDLYNIVRVHIDGSRQGLTSQTDLMHLMKTHSRSGDITFYRFPTAKEFSKQRQKYNFQLECALCGPDSQLFHSQCKLRFHICRHPIHDISQLQVEPSSSDCGIENAQELVEAQLLIPLKHPSAAARLHAERTLKPLQRQTRLHRLGAFSSVISSTS</sequence>
<protein>
    <submittedName>
        <fullName evidence="1">Uncharacterized protein</fullName>
    </submittedName>
</protein>
<reference evidence="1" key="1">
    <citation type="journal article" date="2023" name="PhytoFront">
        <title>Draft Genome Resources of Seven Strains of Tilletia horrida, Causal Agent of Kernel Smut of Rice.</title>
        <authorList>
            <person name="Khanal S."/>
            <person name="Antony Babu S."/>
            <person name="Zhou X.G."/>
        </authorList>
    </citation>
    <scope>NUCLEOTIDE SEQUENCE</scope>
    <source>
        <strain evidence="1">TX3</strain>
    </source>
</reference>
<evidence type="ECO:0000313" key="1">
    <source>
        <dbReference type="EMBL" id="KAK0518750.1"/>
    </source>
</evidence>
<name>A0AAN6JM60_9BASI</name>
<comment type="caution">
    <text evidence="1">The sequence shown here is derived from an EMBL/GenBank/DDBJ whole genome shotgun (WGS) entry which is preliminary data.</text>
</comment>
<dbReference type="AlphaFoldDB" id="A0AAN6JM60"/>
<gene>
    <name evidence="1" type="ORF">OC842_007695</name>
</gene>
<keyword evidence="2" id="KW-1185">Reference proteome</keyword>
<proteinExistence type="predicted"/>
<evidence type="ECO:0000313" key="2">
    <source>
        <dbReference type="Proteomes" id="UP001176521"/>
    </source>
</evidence>
<organism evidence="1 2">
    <name type="scientific">Tilletia horrida</name>
    <dbReference type="NCBI Taxonomy" id="155126"/>
    <lineage>
        <taxon>Eukaryota</taxon>
        <taxon>Fungi</taxon>
        <taxon>Dikarya</taxon>
        <taxon>Basidiomycota</taxon>
        <taxon>Ustilaginomycotina</taxon>
        <taxon>Exobasidiomycetes</taxon>
        <taxon>Tilletiales</taxon>
        <taxon>Tilletiaceae</taxon>
        <taxon>Tilletia</taxon>
    </lineage>
</organism>
<dbReference type="Proteomes" id="UP001176521">
    <property type="component" value="Unassembled WGS sequence"/>
</dbReference>
<dbReference type="EMBL" id="JAPDMQ010001184">
    <property type="protein sequence ID" value="KAK0518750.1"/>
    <property type="molecule type" value="Genomic_DNA"/>
</dbReference>